<sequence>QILKEEVEQVSISEILTKLKKIYPKLDYCISEDGNRFKVYTYFMSSFEDMGADPDHPEEFTETGVYIELSGDGRINIGTFNDFRNHDGTYYDSDIDPLRGITPSGTSPTSIFKYITDVLDYELSVEGGITAGYGNNYEGRADGESGFDWRKC</sequence>
<gene>
    <name evidence="1" type="ORF">S01H1_57611</name>
</gene>
<protein>
    <submittedName>
        <fullName evidence="1">Uncharacterized protein</fullName>
    </submittedName>
</protein>
<evidence type="ECO:0000313" key="1">
    <source>
        <dbReference type="EMBL" id="GAG14372.1"/>
    </source>
</evidence>
<dbReference type="EMBL" id="BARS01037579">
    <property type="protein sequence ID" value="GAG14372.1"/>
    <property type="molecule type" value="Genomic_DNA"/>
</dbReference>
<organism evidence="1">
    <name type="scientific">marine sediment metagenome</name>
    <dbReference type="NCBI Taxonomy" id="412755"/>
    <lineage>
        <taxon>unclassified sequences</taxon>
        <taxon>metagenomes</taxon>
        <taxon>ecological metagenomes</taxon>
    </lineage>
</organism>
<reference evidence="1" key="1">
    <citation type="journal article" date="2014" name="Front. Microbiol.">
        <title>High frequency of phylogenetically diverse reductive dehalogenase-homologous genes in deep subseafloor sedimentary metagenomes.</title>
        <authorList>
            <person name="Kawai M."/>
            <person name="Futagami T."/>
            <person name="Toyoda A."/>
            <person name="Takaki Y."/>
            <person name="Nishi S."/>
            <person name="Hori S."/>
            <person name="Arai W."/>
            <person name="Tsubouchi T."/>
            <person name="Morono Y."/>
            <person name="Uchiyama I."/>
            <person name="Ito T."/>
            <person name="Fujiyama A."/>
            <person name="Inagaki F."/>
            <person name="Takami H."/>
        </authorList>
    </citation>
    <scope>NUCLEOTIDE SEQUENCE</scope>
    <source>
        <strain evidence="1">Expedition CK06-06</strain>
    </source>
</reference>
<comment type="caution">
    <text evidence="1">The sequence shown here is derived from an EMBL/GenBank/DDBJ whole genome shotgun (WGS) entry which is preliminary data.</text>
</comment>
<dbReference type="AlphaFoldDB" id="X0VTA0"/>
<proteinExistence type="predicted"/>
<feature type="non-terminal residue" evidence="1">
    <location>
        <position position="1"/>
    </location>
</feature>
<accession>X0VTA0</accession>
<name>X0VTA0_9ZZZZ</name>